<evidence type="ECO:0000313" key="1">
    <source>
        <dbReference type="EMBL" id="KMQ92268.1"/>
    </source>
</evidence>
<dbReference type="GO" id="GO:0003677">
    <property type="term" value="F:DNA binding"/>
    <property type="evidence" value="ECO:0007669"/>
    <property type="project" value="UniProtKB-KW"/>
</dbReference>
<keyword evidence="2" id="KW-1185">Reference proteome</keyword>
<gene>
    <name evidence="1" type="ORF">RF55_7776</name>
</gene>
<evidence type="ECO:0000313" key="2">
    <source>
        <dbReference type="Proteomes" id="UP000036403"/>
    </source>
</evidence>
<dbReference type="Proteomes" id="UP000036403">
    <property type="component" value="Unassembled WGS sequence"/>
</dbReference>
<accession>A0A0J7KPI1</accession>
<proteinExistence type="predicted"/>
<keyword evidence="1" id="KW-0238">DNA-binding</keyword>
<name>A0A0J7KPI1_LASNI</name>
<dbReference type="PaxDb" id="67767-A0A0J7KPI1"/>
<dbReference type="AlphaFoldDB" id="A0A0J7KPI1"/>
<dbReference type="EMBL" id="LBMM01004582">
    <property type="protein sequence ID" value="KMQ92268.1"/>
    <property type="molecule type" value="Genomic_DNA"/>
</dbReference>
<protein>
    <submittedName>
        <fullName evidence="1">Sap dna-binding domain protein</fullName>
    </submittedName>
</protein>
<organism evidence="1 2">
    <name type="scientific">Lasius niger</name>
    <name type="common">Black garden ant</name>
    <dbReference type="NCBI Taxonomy" id="67767"/>
    <lineage>
        <taxon>Eukaryota</taxon>
        <taxon>Metazoa</taxon>
        <taxon>Ecdysozoa</taxon>
        <taxon>Arthropoda</taxon>
        <taxon>Hexapoda</taxon>
        <taxon>Insecta</taxon>
        <taxon>Pterygota</taxon>
        <taxon>Neoptera</taxon>
        <taxon>Endopterygota</taxon>
        <taxon>Hymenoptera</taxon>
        <taxon>Apocrita</taxon>
        <taxon>Aculeata</taxon>
        <taxon>Formicoidea</taxon>
        <taxon>Formicidae</taxon>
        <taxon>Formicinae</taxon>
        <taxon>Lasius</taxon>
        <taxon>Lasius</taxon>
    </lineage>
</organism>
<comment type="caution">
    <text evidence="1">The sequence shown here is derived from an EMBL/GenBank/DDBJ whole genome shotgun (WGS) entry which is preliminary data.</text>
</comment>
<sequence length="107" mass="12891">MLSIVIMLHETIQQKTKEVKGKISGRIKRQNPFYIARYTPQQWTVDRRDYLQKESFKPKKLPKTGEKRVKINFILRQVKRAGRNIAFSADFENREQNRFKQFFSTKI</sequence>
<reference evidence="1 2" key="1">
    <citation type="submission" date="2015-04" db="EMBL/GenBank/DDBJ databases">
        <title>Lasius niger genome sequencing.</title>
        <authorList>
            <person name="Konorov E.A."/>
            <person name="Nikitin M.A."/>
            <person name="Kirill M.V."/>
            <person name="Chang P."/>
        </authorList>
    </citation>
    <scope>NUCLEOTIDE SEQUENCE [LARGE SCALE GENOMIC DNA]</scope>
    <source>
        <tissue evidence="1">Whole</tissue>
    </source>
</reference>